<comment type="similarity">
    <text evidence="2">Belongs to the bacterial PQQ dehydrogenase family.</text>
</comment>
<evidence type="ECO:0000256" key="2">
    <source>
        <dbReference type="ARBA" id="ARBA00008156"/>
    </source>
</evidence>
<evidence type="ECO:0000259" key="5">
    <source>
        <dbReference type="Pfam" id="PF01011"/>
    </source>
</evidence>
<organism evidence="7">
    <name type="scientific">Sesamum calycinum</name>
    <dbReference type="NCBI Taxonomy" id="2727403"/>
    <lineage>
        <taxon>Eukaryota</taxon>
        <taxon>Viridiplantae</taxon>
        <taxon>Streptophyta</taxon>
        <taxon>Embryophyta</taxon>
        <taxon>Tracheophyta</taxon>
        <taxon>Spermatophyta</taxon>
        <taxon>Magnoliopsida</taxon>
        <taxon>eudicotyledons</taxon>
        <taxon>Gunneridae</taxon>
        <taxon>Pentapetalae</taxon>
        <taxon>asterids</taxon>
        <taxon>lamiids</taxon>
        <taxon>Lamiales</taxon>
        <taxon>Pedaliaceae</taxon>
        <taxon>Sesamum</taxon>
    </lineage>
</organism>
<dbReference type="InterPro" id="IPR018391">
    <property type="entry name" value="PQQ_b-propeller_rpt"/>
</dbReference>
<dbReference type="InterPro" id="IPR015943">
    <property type="entry name" value="WD40/YVTN_repeat-like_dom_sf"/>
</dbReference>
<comment type="caution">
    <text evidence="7">The sequence shown here is derived from an EMBL/GenBank/DDBJ whole genome shotgun (WGS) entry which is preliminary data.</text>
</comment>
<gene>
    <name evidence="7" type="ORF">Scaly_2106700</name>
</gene>
<reference evidence="7" key="1">
    <citation type="submission" date="2020-06" db="EMBL/GenBank/DDBJ databases">
        <authorList>
            <person name="Li T."/>
            <person name="Hu X."/>
            <person name="Zhang T."/>
            <person name="Song X."/>
            <person name="Zhang H."/>
            <person name="Dai N."/>
            <person name="Sheng W."/>
            <person name="Hou X."/>
            <person name="Wei L."/>
        </authorList>
    </citation>
    <scope>NUCLEOTIDE SEQUENCE</scope>
    <source>
        <strain evidence="7">KEN8</strain>
        <tissue evidence="7">Leaf</tissue>
    </source>
</reference>
<evidence type="ECO:0000313" key="7">
    <source>
        <dbReference type="EMBL" id="KAL0332052.1"/>
    </source>
</evidence>
<feature type="domain" description="Pyrrolo-quinoline quinone repeat" evidence="6">
    <location>
        <begin position="510"/>
        <end position="584"/>
    </location>
</feature>
<reference evidence="7" key="2">
    <citation type="journal article" date="2024" name="Plant">
        <title>Genomic evolution and insights into agronomic trait innovations of Sesamum species.</title>
        <authorList>
            <person name="Miao H."/>
            <person name="Wang L."/>
            <person name="Qu L."/>
            <person name="Liu H."/>
            <person name="Sun Y."/>
            <person name="Le M."/>
            <person name="Wang Q."/>
            <person name="Wei S."/>
            <person name="Zheng Y."/>
            <person name="Lin W."/>
            <person name="Duan Y."/>
            <person name="Cao H."/>
            <person name="Xiong S."/>
            <person name="Wang X."/>
            <person name="Wei L."/>
            <person name="Li C."/>
            <person name="Ma Q."/>
            <person name="Ju M."/>
            <person name="Zhao R."/>
            <person name="Li G."/>
            <person name="Mu C."/>
            <person name="Tian Q."/>
            <person name="Mei H."/>
            <person name="Zhang T."/>
            <person name="Gao T."/>
            <person name="Zhang H."/>
        </authorList>
    </citation>
    <scope>NUCLEOTIDE SEQUENCE</scope>
    <source>
        <strain evidence="7">KEN8</strain>
    </source>
</reference>
<accession>A0AAW2MNJ2</accession>
<dbReference type="Gene3D" id="2.140.10.10">
    <property type="entry name" value="Quinoprotein alcohol dehydrogenase-like superfamily"/>
    <property type="match status" value="1"/>
</dbReference>
<evidence type="ECO:0000256" key="4">
    <source>
        <dbReference type="SAM" id="MobiDB-lite"/>
    </source>
</evidence>
<evidence type="ECO:0000256" key="1">
    <source>
        <dbReference type="ARBA" id="ARBA00001931"/>
    </source>
</evidence>
<dbReference type="Pfam" id="PF01011">
    <property type="entry name" value="PQQ"/>
    <property type="match status" value="1"/>
</dbReference>
<proteinExistence type="inferred from homology"/>
<dbReference type="AlphaFoldDB" id="A0AAW2MNJ2"/>
<dbReference type="PANTHER" id="PTHR32303:SF10">
    <property type="entry name" value="OUTER MEMBRANE PROTEIN ASSEMBLY FACTOR BAMB"/>
    <property type="match status" value="1"/>
</dbReference>
<dbReference type="SUPFAM" id="SSF50998">
    <property type="entry name" value="Quinoprotein alcohol dehydrogenase-like"/>
    <property type="match status" value="2"/>
</dbReference>
<comment type="cofactor">
    <cofactor evidence="1">
        <name>pyrroloquinoline quinone</name>
        <dbReference type="ChEBI" id="CHEBI:58442"/>
    </cofactor>
</comment>
<feature type="domain" description="Pyrrolo-quinoline quinone repeat" evidence="5">
    <location>
        <begin position="14"/>
        <end position="299"/>
    </location>
</feature>
<keyword evidence="3" id="KW-0560">Oxidoreductase</keyword>
<dbReference type="InterPro" id="IPR002372">
    <property type="entry name" value="PQQ_rpt_dom"/>
</dbReference>
<feature type="region of interest" description="Disordered" evidence="4">
    <location>
        <begin position="640"/>
        <end position="667"/>
    </location>
</feature>
<evidence type="ECO:0000256" key="3">
    <source>
        <dbReference type="ARBA" id="ARBA00023002"/>
    </source>
</evidence>
<name>A0AAW2MNJ2_9LAMI</name>
<dbReference type="PANTHER" id="PTHR32303">
    <property type="entry name" value="QUINOPROTEIN ALCOHOL DEHYDROGENASE (CYTOCHROME C)"/>
    <property type="match status" value="1"/>
</dbReference>
<dbReference type="GO" id="GO:0016491">
    <property type="term" value="F:oxidoreductase activity"/>
    <property type="evidence" value="ECO:0007669"/>
    <property type="project" value="UniProtKB-KW"/>
</dbReference>
<sequence>MQGPEKGYQKSTGWLNHGGNIYNRRYAAAETKISPSTAPNLHLKWEFKAGKDISATPAICDGVVYFPSWNGFIYAVKTADGSLVWRKNVQELTGLNPSVPITNVTGTVTRATPTIAEDKLIIPIYGPAYVVALKRKTGQLIWMRQLDRHPAAVITMSGTYFNKALYIGVSSVEEGSSFENCCTFRGSFVKLDIETGAILWQTFMIPDNHGQLGGYAGAAVWGSSPSVDARRKHVYIATGNLYSVPQSVEECQKRQNNQTVPTHPDECIGPDIHFDSMLALDLNSGEIKWNRQLGGYDVWFVACSNFSTPNSNCPPGPSPDADFGEAPMMLSINANGTKLDIVEAGPGGAAGGGTWEQPTDKRRVYTAIANGNRQNVTLVPSNNVTAGGFWVAMDAHTAAYCEIPAKGKTESLYIPAYDPVGASNYLTETQLIIFFMENNRTYSLSILLFVSIFCLLKRAMSSVPGPEMQNYLTGNWLNHGGDIYNRRYAEGETRNSPSTASRLRVKWKFYAVKAADGSLVWKQNLQTLIGLNSTISLANDTTLVSRATPTVADDKLLIAIYGPAYVIAVKQATGELLWKRQLDKHPAVVITMSSLHFLHIGVTFDFLHVLGLHWGMKRDTRSHRVVEPWWRHLQPEIRSKRNQDKPFNRSKPTSQVGIQSRERHQRNTSDMRWHRLFPQLEWIHICSENSGWFPSMEKEFAGAYRPRSVHPNTKCYGNSFQSYSNHS</sequence>
<dbReference type="SMART" id="SM00564">
    <property type="entry name" value="PQQ"/>
    <property type="match status" value="5"/>
</dbReference>
<dbReference type="EMBL" id="JACGWM010000013">
    <property type="protein sequence ID" value="KAL0332052.1"/>
    <property type="molecule type" value="Genomic_DNA"/>
</dbReference>
<evidence type="ECO:0000259" key="6">
    <source>
        <dbReference type="Pfam" id="PF13360"/>
    </source>
</evidence>
<dbReference type="Pfam" id="PF13360">
    <property type="entry name" value="PQQ_2"/>
    <property type="match status" value="1"/>
</dbReference>
<protein>
    <submittedName>
        <fullName evidence="7">Polyvinylalcohol dehydrogenase</fullName>
    </submittedName>
</protein>
<dbReference type="Gene3D" id="2.130.10.10">
    <property type="entry name" value="YVTN repeat-like/Quinoprotein amine dehydrogenase"/>
    <property type="match status" value="1"/>
</dbReference>
<dbReference type="InterPro" id="IPR011047">
    <property type="entry name" value="Quinoprotein_ADH-like_sf"/>
</dbReference>